<gene>
    <name evidence="1" type="ORF">L2E82_06768</name>
</gene>
<protein>
    <submittedName>
        <fullName evidence="1">Uncharacterized protein</fullName>
    </submittedName>
</protein>
<name>A0ACB9HAY4_CICIN</name>
<organism evidence="1 2">
    <name type="scientific">Cichorium intybus</name>
    <name type="common">Chicory</name>
    <dbReference type="NCBI Taxonomy" id="13427"/>
    <lineage>
        <taxon>Eukaryota</taxon>
        <taxon>Viridiplantae</taxon>
        <taxon>Streptophyta</taxon>
        <taxon>Embryophyta</taxon>
        <taxon>Tracheophyta</taxon>
        <taxon>Spermatophyta</taxon>
        <taxon>Magnoliopsida</taxon>
        <taxon>eudicotyledons</taxon>
        <taxon>Gunneridae</taxon>
        <taxon>Pentapetalae</taxon>
        <taxon>asterids</taxon>
        <taxon>campanulids</taxon>
        <taxon>Asterales</taxon>
        <taxon>Asteraceae</taxon>
        <taxon>Cichorioideae</taxon>
        <taxon>Cichorieae</taxon>
        <taxon>Cichoriinae</taxon>
        <taxon>Cichorium</taxon>
    </lineage>
</organism>
<evidence type="ECO:0000313" key="1">
    <source>
        <dbReference type="EMBL" id="KAI3792877.1"/>
    </source>
</evidence>
<reference evidence="2" key="1">
    <citation type="journal article" date="2022" name="Mol. Ecol. Resour.">
        <title>The genomes of chicory, endive, great burdock and yacon provide insights into Asteraceae palaeo-polyploidization history and plant inulin production.</title>
        <authorList>
            <person name="Fan W."/>
            <person name="Wang S."/>
            <person name="Wang H."/>
            <person name="Wang A."/>
            <person name="Jiang F."/>
            <person name="Liu H."/>
            <person name="Zhao H."/>
            <person name="Xu D."/>
            <person name="Zhang Y."/>
        </authorList>
    </citation>
    <scope>NUCLEOTIDE SEQUENCE [LARGE SCALE GENOMIC DNA]</scope>
    <source>
        <strain evidence="2">cv. Punajuju</strain>
    </source>
</reference>
<keyword evidence="2" id="KW-1185">Reference proteome</keyword>
<proteinExistence type="predicted"/>
<comment type="caution">
    <text evidence="1">The sequence shown here is derived from an EMBL/GenBank/DDBJ whole genome shotgun (WGS) entry which is preliminary data.</text>
</comment>
<sequence length="287" mass="31564">MGLNYAYVTSVCDCRSLVKHSMDTSNLRPNQGGSVGVDTSNLRPNQGGSVGGDSSMESDWRVHLSAVFRHRIVMKIIETIKKHQSSGPEKLHEIKTIAVRVEEKIYTTATNQGDYMRKISVKLLGVQGMENRSAGSSVKHSDLGQWKNSRLQDCRSLVKHSMDTSNSRPNQGGSGGGDSSMESDWRGQLSTDSRHRVVMKIIETLKKHQSSGPEKLHEIKTIAVRVEEKIYTTAINLGDYMRKISLKLLGVKGMENRSAGSSVNHSDLDIVVKKCSYIAVMGGSLMG</sequence>
<accession>A0ACB9HAY4</accession>
<dbReference type="EMBL" id="CM042009">
    <property type="protein sequence ID" value="KAI3792877.1"/>
    <property type="molecule type" value="Genomic_DNA"/>
</dbReference>
<evidence type="ECO:0000313" key="2">
    <source>
        <dbReference type="Proteomes" id="UP001055811"/>
    </source>
</evidence>
<dbReference type="Proteomes" id="UP001055811">
    <property type="component" value="Linkage Group LG01"/>
</dbReference>
<reference evidence="1 2" key="2">
    <citation type="journal article" date="2022" name="Mol. Ecol. Resour.">
        <title>The genomes of chicory, endive, great burdock and yacon provide insights into Asteraceae paleo-polyploidization history and plant inulin production.</title>
        <authorList>
            <person name="Fan W."/>
            <person name="Wang S."/>
            <person name="Wang H."/>
            <person name="Wang A."/>
            <person name="Jiang F."/>
            <person name="Liu H."/>
            <person name="Zhao H."/>
            <person name="Xu D."/>
            <person name="Zhang Y."/>
        </authorList>
    </citation>
    <scope>NUCLEOTIDE SEQUENCE [LARGE SCALE GENOMIC DNA]</scope>
    <source>
        <strain evidence="2">cv. Punajuju</strain>
        <tissue evidence="1">Leaves</tissue>
    </source>
</reference>